<keyword evidence="13" id="KW-1185">Reference proteome</keyword>
<evidence type="ECO:0000256" key="10">
    <source>
        <dbReference type="SAM" id="MobiDB-lite"/>
    </source>
</evidence>
<dbReference type="EMBL" id="JAVREQ010000011">
    <property type="protein sequence ID" value="MDT0379851.1"/>
    <property type="molecule type" value="Genomic_DNA"/>
</dbReference>
<feature type="transmembrane region" description="Helical" evidence="11">
    <location>
        <begin position="74"/>
        <end position="99"/>
    </location>
</feature>
<feature type="transmembrane region" description="Helical" evidence="11">
    <location>
        <begin position="163"/>
        <end position="185"/>
    </location>
</feature>
<keyword evidence="4" id="KW-0997">Cell inner membrane</keyword>
<dbReference type="Pfam" id="PF07264">
    <property type="entry name" value="EI24"/>
    <property type="match status" value="1"/>
</dbReference>
<dbReference type="Proteomes" id="UP001183414">
    <property type="component" value="Unassembled WGS sequence"/>
</dbReference>
<feature type="compositionally biased region" description="Pro residues" evidence="10">
    <location>
        <begin position="264"/>
        <end position="276"/>
    </location>
</feature>
<gene>
    <name evidence="12" type="ORF">RM572_13885</name>
</gene>
<feature type="transmembrane region" description="Helical" evidence="11">
    <location>
        <begin position="138"/>
        <end position="157"/>
    </location>
</feature>
<keyword evidence="8" id="KW-0764">Sulfate transport</keyword>
<dbReference type="PANTHER" id="PTHR37468:SF1">
    <property type="entry name" value="SULFATE TRANSPORTER CYSZ"/>
    <property type="match status" value="1"/>
</dbReference>
<proteinExistence type="predicted"/>
<comment type="subcellular location">
    <subcellularLocation>
        <location evidence="1">Membrane</location>
        <topology evidence="1">Multi-pass membrane protein</topology>
    </subcellularLocation>
</comment>
<keyword evidence="7 11" id="KW-1133">Transmembrane helix</keyword>
<evidence type="ECO:0000256" key="1">
    <source>
        <dbReference type="ARBA" id="ARBA00004141"/>
    </source>
</evidence>
<keyword evidence="3" id="KW-1003">Cell membrane</keyword>
<protein>
    <submittedName>
        <fullName evidence="12">EI24 domain-containing protein</fullName>
    </submittedName>
</protein>
<sequence>MSDLGAGLRYLGRGQRWAFGHGRWYGFGLLPALVAFVLYAAALTALAYGADDIAAWATPFADDWSDFWRDALRVTFAALLWAAGLALAVLTFTAVTLLVGDPFYEKLSEEVEKSEGGCPPGSDAPWWRQLWRSLLDSLYVLGRALLFTVPLFVLGFVPVLGQTVVPVLGFCVSGYFLAAELTSVAMQRREIPVRERLALLRARRSLVLGFGVPLVLCFLVPFVAVLLMPGAVAGAALLVRDVADGHRDAPAAVPPPAQQASPAHPAPPHLPGPPRR</sequence>
<evidence type="ECO:0000256" key="7">
    <source>
        <dbReference type="ARBA" id="ARBA00022989"/>
    </source>
</evidence>
<feature type="transmembrane region" description="Helical" evidence="11">
    <location>
        <begin position="24"/>
        <end position="50"/>
    </location>
</feature>
<evidence type="ECO:0000256" key="9">
    <source>
        <dbReference type="ARBA" id="ARBA00023136"/>
    </source>
</evidence>
<evidence type="ECO:0000256" key="11">
    <source>
        <dbReference type="SAM" id="Phobius"/>
    </source>
</evidence>
<evidence type="ECO:0000256" key="4">
    <source>
        <dbReference type="ARBA" id="ARBA00022519"/>
    </source>
</evidence>
<evidence type="ECO:0000256" key="3">
    <source>
        <dbReference type="ARBA" id="ARBA00022475"/>
    </source>
</evidence>
<accession>A0ABU2NTB0</accession>
<dbReference type="InterPro" id="IPR059112">
    <property type="entry name" value="CysZ/EI24"/>
</dbReference>
<comment type="caution">
    <text evidence="12">The sequence shown here is derived from an EMBL/GenBank/DDBJ whole genome shotgun (WGS) entry which is preliminary data.</text>
</comment>
<evidence type="ECO:0000256" key="2">
    <source>
        <dbReference type="ARBA" id="ARBA00022448"/>
    </source>
</evidence>
<keyword evidence="9 11" id="KW-0472">Membrane</keyword>
<evidence type="ECO:0000313" key="13">
    <source>
        <dbReference type="Proteomes" id="UP001183414"/>
    </source>
</evidence>
<evidence type="ECO:0000256" key="6">
    <source>
        <dbReference type="ARBA" id="ARBA00022692"/>
    </source>
</evidence>
<dbReference type="RefSeq" id="WP_311673642.1">
    <property type="nucleotide sequence ID" value="NZ_JAVREQ010000011.1"/>
</dbReference>
<evidence type="ECO:0000256" key="5">
    <source>
        <dbReference type="ARBA" id="ARBA00022605"/>
    </source>
</evidence>
<reference evidence="13" key="1">
    <citation type="submission" date="2023-07" db="EMBL/GenBank/DDBJ databases">
        <title>30 novel species of actinomycetes from the DSMZ collection.</title>
        <authorList>
            <person name="Nouioui I."/>
        </authorList>
    </citation>
    <scope>NUCLEOTIDE SEQUENCE [LARGE SCALE GENOMIC DNA]</scope>
    <source>
        <strain evidence="13">DSM 42041</strain>
    </source>
</reference>
<evidence type="ECO:0000313" key="12">
    <source>
        <dbReference type="EMBL" id="MDT0379851.1"/>
    </source>
</evidence>
<dbReference type="InterPro" id="IPR050480">
    <property type="entry name" value="CysZ-like"/>
</dbReference>
<name>A0ABU2NTB0_9ACTN</name>
<keyword evidence="5" id="KW-0028">Amino-acid biosynthesis</keyword>
<evidence type="ECO:0000256" key="8">
    <source>
        <dbReference type="ARBA" id="ARBA00023032"/>
    </source>
</evidence>
<dbReference type="PANTHER" id="PTHR37468">
    <property type="entry name" value="SULFATE TRANSPORTER CYSZ"/>
    <property type="match status" value="1"/>
</dbReference>
<feature type="transmembrane region" description="Helical" evidence="11">
    <location>
        <begin position="206"/>
        <end position="228"/>
    </location>
</feature>
<keyword evidence="6 11" id="KW-0812">Transmembrane</keyword>
<keyword evidence="2" id="KW-0813">Transport</keyword>
<feature type="region of interest" description="Disordered" evidence="10">
    <location>
        <begin position="248"/>
        <end position="276"/>
    </location>
</feature>
<organism evidence="12 13">
    <name type="scientific">Streptomyces hazeniae</name>
    <dbReference type="NCBI Taxonomy" id="3075538"/>
    <lineage>
        <taxon>Bacteria</taxon>
        <taxon>Bacillati</taxon>
        <taxon>Actinomycetota</taxon>
        <taxon>Actinomycetes</taxon>
        <taxon>Kitasatosporales</taxon>
        <taxon>Streptomycetaceae</taxon>
        <taxon>Streptomyces</taxon>
    </lineage>
</organism>